<feature type="region of interest" description="Disordered" evidence="4">
    <location>
        <begin position="969"/>
        <end position="988"/>
    </location>
</feature>
<dbReference type="Gene3D" id="3.40.50.620">
    <property type="entry name" value="HUPs"/>
    <property type="match status" value="1"/>
</dbReference>
<evidence type="ECO:0000313" key="6">
    <source>
        <dbReference type="EMBL" id="TYK18136.1"/>
    </source>
</evidence>
<feature type="compositionally biased region" description="Basic residues" evidence="4">
    <location>
        <begin position="925"/>
        <end position="934"/>
    </location>
</feature>
<feature type="region of interest" description="Disordered" evidence="4">
    <location>
        <begin position="54"/>
        <end position="190"/>
    </location>
</feature>
<dbReference type="GO" id="GO:0006364">
    <property type="term" value="P:rRNA processing"/>
    <property type="evidence" value="ECO:0007669"/>
    <property type="project" value="InterPro"/>
</dbReference>
<dbReference type="InterPro" id="IPR036134">
    <property type="entry name" value="Crypto/Photolyase_FAD-like_sf"/>
</dbReference>
<evidence type="ECO:0000256" key="3">
    <source>
        <dbReference type="ARBA" id="ARBA00023242"/>
    </source>
</evidence>
<dbReference type="SUPFAM" id="SSF48173">
    <property type="entry name" value="Cryptochrome/photolyase FAD-binding domain"/>
    <property type="match status" value="1"/>
</dbReference>
<keyword evidence="2" id="KW-0597">Phosphoprotein</keyword>
<feature type="compositionally biased region" description="Basic and acidic residues" evidence="4">
    <location>
        <begin position="94"/>
        <end position="105"/>
    </location>
</feature>
<feature type="compositionally biased region" description="Basic residues" evidence="4">
    <location>
        <begin position="63"/>
        <end position="75"/>
    </location>
</feature>
<protein>
    <submittedName>
        <fullName evidence="6">U3 small nucleolar RNA-associated protein 14-like protein A isoform X2</fullName>
    </submittedName>
</protein>
<feature type="domain" description="Photolyase/cryptochrome alpha/beta" evidence="5">
    <location>
        <begin position="1086"/>
        <end position="1220"/>
    </location>
</feature>
<dbReference type="PANTHER" id="PTHR14150:SF12">
    <property type="entry name" value="U3 SMALL NUCLEOLAR RNA-ASSOCIATED PROTEIN 14 HOMOLOG A"/>
    <property type="match status" value="1"/>
</dbReference>
<feature type="compositionally biased region" description="Basic and acidic residues" evidence="4">
    <location>
        <begin position="607"/>
        <end position="619"/>
    </location>
</feature>
<evidence type="ECO:0000259" key="5">
    <source>
        <dbReference type="PROSITE" id="PS51645"/>
    </source>
</evidence>
<dbReference type="InterPro" id="IPR036155">
    <property type="entry name" value="Crypto/Photolyase_N_sf"/>
</dbReference>
<feature type="compositionally biased region" description="Acidic residues" evidence="4">
    <location>
        <begin position="502"/>
        <end position="514"/>
    </location>
</feature>
<dbReference type="EMBL" id="SSTD01007927">
    <property type="protein sequence ID" value="TYK18136.1"/>
    <property type="molecule type" value="Genomic_DNA"/>
</dbReference>
<feature type="compositionally biased region" description="Basic and acidic residues" evidence="4">
    <location>
        <begin position="135"/>
        <end position="145"/>
    </location>
</feature>
<feature type="compositionally biased region" description="Polar residues" evidence="4">
    <location>
        <begin position="582"/>
        <end position="598"/>
    </location>
</feature>
<gene>
    <name evidence="6" type="ORF">E5676_scaffold411G00660</name>
</gene>
<keyword evidence="3" id="KW-0539">Nucleus</keyword>
<reference evidence="6 7" key="1">
    <citation type="submission" date="2019-08" db="EMBL/GenBank/DDBJ databases">
        <title>Draft genome sequences of two oriental melons (Cucumis melo L. var makuwa).</title>
        <authorList>
            <person name="Kwon S.-Y."/>
        </authorList>
    </citation>
    <scope>NUCLEOTIDE SEQUENCE [LARGE SCALE GENOMIC DNA]</scope>
    <source>
        <strain evidence="7">cv. Chang Bougi</strain>
        <tissue evidence="6">Leaf</tissue>
    </source>
</reference>
<evidence type="ECO:0000313" key="7">
    <source>
        <dbReference type="Proteomes" id="UP000321947"/>
    </source>
</evidence>
<feature type="compositionally biased region" description="Acidic residues" evidence="4">
    <location>
        <begin position="106"/>
        <end position="117"/>
    </location>
</feature>
<dbReference type="InterPro" id="IPR006709">
    <property type="entry name" value="SSU_processome_Utp14"/>
</dbReference>
<organism evidence="6 7">
    <name type="scientific">Cucumis melo var. makuwa</name>
    <name type="common">Oriental melon</name>
    <dbReference type="NCBI Taxonomy" id="1194695"/>
    <lineage>
        <taxon>Eukaryota</taxon>
        <taxon>Viridiplantae</taxon>
        <taxon>Streptophyta</taxon>
        <taxon>Embryophyta</taxon>
        <taxon>Tracheophyta</taxon>
        <taxon>Spermatophyta</taxon>
        <taxon>Magnoliopsida</taxon>
        <taxon>eudicotyledons</taxon>
        <taxon>Gunneridae</taxon>
        <taxon>Pentapetalae</taxon>
        <taxon>rosids</taxon>
        <taxon>fabids</taxon>
        <taxon>Cucurbitales</taxon>
        <taxon>Cucurbitaceae</taxon>
        <taxon>Benincaseae</taxon>
        <taxon>Cucumis</taxon>
    </lineage>
</organism>
<feature type="region of interest" description="Disordered" evidence="4">
    <location>
        <begin position="916"/>
        <end position="945"/>
    </location>
</feature>
<feature type="region of interest" description="Disordered" evidence="4">
    <location>
        <begin position="582"/>
        <end position="648"/>
    </location>
</feature>
<name>A0A5D3D3T7_CUCMM</name>
<comment type="subcellular location">
    <subcellularLocation>
        <location evidence="1">Nucleus</location>
        <location evidence="1">Nucleolus</location>
    </subcellularLocation>
</comment>
<dbReference type="Gene3D" id="1.25.40.80">
    <property type="match status" value="1"/>
</dbReference>
<dbReference type="GO" id="GO:0032040">
    <property type="term" value="C:small-subunit processome"/>
    <property type="evidence" value="ECO:0007669"/>
    <property type="project" value="InterPro"/>
</dbReference>
<feature type="region of interest" description="Disordered" evidence="4">
    <location>
        <begin position="487"/>
        <end position="520"/>
    </location>
</feature>
<evidence type="ECO:0000256" key="4">
    <source>
        <dbReference type="SAM" id="MobiDB-lite"/>
    </source>
</evidence>
<dbReference type="Pfam" id="PF04615">
    <property type="entry name" value="Utp14"/>
    <property type="match status" value="1"/>
</dbReference>
<dbReference type="InterPro" id="IPR014729">
    <property type="entry name" value="Rossmann-like_a/b/a_fold"/>
</dbReference>
<dbReference type="Proteomes" id="UP000321947">
    <property type="component" value="Unassembled WGS sequence"/>
</dbReference>
<dbReference type="PANTHER" id="PTHR14150">
    <property type="entry name" value="U3 SMALL NUCLEOLAR RNA-ASSOCIATED PROTEIN 14"/>
    <property type="match status" value="1"/>
</dbReference>
<sequence>MKLNLSKASLYCGSSVSPPSSFVPPCRRSIPPYEFALISYCLVATVMGEVRQKKRQEKEKSTGKKKHSKVFLKKNKSSDKRRLNRRGPQLAPSLRREVGQVKGDIESDDYEFSDCSEGETFPGDVYEYEEAAPEEESRKNRRYDTVDNYDYELPDHFKDEDVSSDDEEIDGRNGKGNLMEDSDDDNLKKDDGSHARMLQNITGMPREAFEGKKKSNIVISEAYQESEYNPSRDVLDGNGLISIEDLLNPLQGKPGYSMLRKQIHQTEKKSMALQAPLPKADQERVERKVAYEQSKKEVSKWEPIVKKNREASTLYLGEDVDLGYSTVGAIASEFKPRTEIEKKIASLVRDGKIMEAHRNDGSKLLELNKVSFEEEKDRQNRLAKMRSLLFRHEMKAKHIKKIKSKTYHRLLKKDRVKEASVQIEMDPDAAKELAMKQEFKRAEERMTLKHKNSSRWAKRILSRGLNAQDEGTRAAIAEQLHQHANLTRKMHTLKDSSSSSDESSDEEYSDDQSADESNSRASKLLEKAKEKTLKALEDGEEAPNSGLLALPFMVRGMKKREEAAAEEAKIAIQEFESLSKQLNNSETENIDTETNSGRRTFGSMKKSAPEPRKKTKSEYYGDTDDEDDTEAREAVEYDGDNNKSSLFADANIDSDILCEDSKTHQNSVFKSFDETVRDPGPKTTHEVAIFASGTWKKAKDLEKRVDSKPSTIVSSKPELQGQVTKETMQDVDDQSDSDQELMVDGVLSSANNESYELPSQSDLIRQAFAGDDVEEEFEKQKEEILNEENPEPEKPVLLPGWGQWTHVQKKKGLPSWMLKEHELANKKRQEALKNRKDANLKHVIISEKVDKKAEKLYTKTLPFPYTEKDVFEHSIRMPIGPDFNPTSAVGALNRPEVVKKSGVIIKPIEFEEVDTHQKVEEHKQKGQKQKRKNVHQLPQIPSRAKQNSQNILKNLIFISILEPSIMNPNSQILENPEPNSSDDQTPAIPCRSTPLAVASLTLSLSTAIPSNFFVQPKISGLFSRQPNKDEVPTQASSLSRLPISCSSLCPPKISLKSNISANPLQIPLSLGPRRPSEPSNGAGIRRATIVWFRNDLRLHDNECLNSAHDDSMSVLPVYCFDPRDYGKSSSGFDKTGPFRAAFVIQSVSDLRKNLQARGSNLVVRIGKPETVLVELAKEIGADAVYAHYEVSHDEMETEERIESAMKEENIEVKYFWGSTLYHIDDLPFKMEDMPSSHGAFREKVQGLSVRKTIEALDKMKGLPSRGDVEPGDIPSLSDLGLNQPVAMSKEGWLASNTSQVGGETEALHRLQKYAAECRAQPPKATTNGVQSSIYGATFSNKISPWLTMGCISPRSVFDELNKTVSRKNDGGNGTGTNWLMFELLWRDFFRFITKKYNSTKKQPNPSPATACTGALA</sequence>
<dbReference type="InterPro" id="IPR006050">
    <property type="entry name" value="DNA_photolyase_N"/>
</dbReference>
<feature type="compositionally biased region" description="Acidic residues" evidence="4">
    <location>
        <begin position="729"/>
        <end position="738"/>
    </location>
</feature>
<evidence type="ECO:0000256" key="2">
    <source>
        <dbReference type="ARBA" id="ARBA00022553"/>
    </source>
</evidence>
<feature type="compositionally biased region" description="Polar residues" evidence="4">
    <location>
        <begin position="969"/>
        <end position="984"/>
    </location>
</feature>
<evidence type="ECO:0000256" key="1">
    <source>
        <dbReference type="ARBA" id="ARBA00004604"/>
    </source>
</evidence>
<feature type="compositionally biased region" description="Acidic residues" evidence="4">
    <location>
        <begin position="621"/>
        <end position="630"/>
    </location>
</feature>
<dbReference type="SUPFAM" id="SSF52425">
    <property type="entry name" value="Cryptochrome/photolyase, N-terminal domain"/>
    <property type="match status" value="1"/>
</dbReference>
<accession>A0A5D3D3T7</accession>
<feature type="region of interest" description="Disordered" evidence="4">
    <location>
        <begin position="701"/>
        <end position="738"/>
    </location>
</feature>
<comment type="caution">
    <text evidence="6">The sequence shown here is derived from an EMBL/GenBank/DDBJ whole genome shotgun (WGS) entry which is preliminary data.</text>
</comment>
<dbReference type="PROSITE" id="PS51645">
    <property type="entry name" value="PHR_CRY_ALPHA_BETA"/>
    <property type="match status" value="1"/>
</dbReference>
<proteinExistence type="predicted"/>
<dbReference type="Pfam" id="PF00875">
    <property type="entry name" value="DNA_photolyase"/>
    <property type="match status" value="1"/>
</dbReference>